<dbReference type="EMBL" id="JXJN01018876">
    <property type="status" value="NOT_ANNOTATED_CDS"/>
    <property type="molecule type" value="Genomic_DNA"/>
</dbReference>
<dbReference type="VEuPathDB" id="VectorBase:GPPI037876"/>
<accession>A0A1B0BR13</accession>
<name>A0A1B0BR13_9MUSC</name>
<dbReference type="EMBL" id="JXJN01018877">
    <property type="status" value="NOT_ANNOTATED_CDS"/>
    <property type="molecule type" value="Genomic_DNA"/>
</dbReference>
<dbReference type="EnsemblMetazoa" id="GPPI037876-RA">
    <property type="protein sequence ID" value="GPPI037876-PA"/>
    <property type="gene ID" value="GPPI037876"/>
</dbReference>
<protein>
    <submittedName>
        <fullName evidence="1">Uncharacterized protein</fullName>
    </submittedName>
</protein>
<evidence type="ECO:0000313" key="1">
    <source>
        <dbReference type="EnsemblMetazoa" id="GPPI037876-PA"/>
    </source>
</evidence>
<dbReference type="AlphaFoldDB" id="A0A1B0BR13"/>
<sequence>MENTPFLIKKKNSFWDFDKSKKFPTGDELQAQGDFTSSNNIPCRNFDILQFTLTKNDLLLCEAMAACHKLKFPSPSPIPNLLPCCENLHLVIGFWVLDLCLHSELQHIPIFFGFVKKLDNIDISGGTNCSRYVGLSSFIWIEVVLLPKLPRIFILSFTRCFVIEVTVFQTLLSSEVSSVASFIVINAYAANDIYVAIKLSNNNTFNFGMSSSFSRAKSALKLATPGHFEGDVQIVVGSSPEYRWYTLHWNQSSNSCINVSKRRPLSQAKYKVDNANGHHLLQNLNCEVAVLTLVIRGSEATLFIRIFDDSLAIDLKSSSHPRRNAVADNAASIANIRAFLSPLLPLEYHRVPKKFALVAAATFDEGQHQHLLNLALNGYLEHTLPSPIKRIKLLWFVGSEVDFIEGTNGISVSAFMDAAK</sequence>
<keyword evidence="2" id="KW-1185">Reference proteome</keyword>
<reference evidence="2" key="1">
    <citation type="submission" date="2015-01" db="EMBL/GenBank/DDBJ databases">
        <authorList>
            <person name="Aksoy S."/>
            <person name="Warren W."/>
            <person name="Wilson R.K."/>
        </authorList>
    </citation>
    <scope>NUCLEOTIDE SEQUENCE [LARGE SCALE GENOMIC DNA]</scope>
    <source>
        <strain evidence="2">IAEA</strain>
    </source>
</reference>
<dbReference type="Proteomes" id="UP000092460">
    <property type="component" value="Unassembled WGS sequence"/>
</dbReference>
<reference evidence="1" key="2">
    <citation type="submission" date="2020-05" db="UniProtKB">
        <authorList>
            <consortium name="EnsemblMetazoa"/>
        </authorList>
    </citation>
    <scope>IDENTIFICATION</scope>
    <source>
        <strain evidence="1">IAEA</strain>
    </source>
</reference>
<organism evidence="1 2">
    <name type="scientific">Glossina palpalis gambiensis</name>
    <dbReference type="NCBI Taxonomy" id="67801"/>
    <lineage>
        <taxon>Eukaryota</taxon>
        <taxon>Metazoa</taxon>
        <taxon>Ecdysozoa</taxon>
        <taxon>Arthropoda</taxon>
        <taxon>Hexapoda</taxon>
        <taxon>Insecta</taxon>
        <taxon>Pterygota</taxon>
        <taxon>Neoptera</taxon>
        <taxon>Endopterygota</taxon>
        <taxon>Diptera</taxon>
        <taxon>Brachycera</taxon>
        <taxon>Muscomorpha</taxon>
        <taxon>Hippoboscoidea</taxon>
        <taxon>Glossinidae</taxon>
        <taxon>Glossina</taxon>
    </lineage>
</organism>
<evidence type="ECO:0000313" key="2">
    <source>
        <dbReference type="Proteomes" id="UP000092460"/>
    </source>
</evidence>
<proteinExistence type="predicted"/>